<dbReference type="GO" id="GO:0008236">
    <property type="term" value="F:serine-type peptidase activity"/>
    <property type="evidence" value="ECO:0007669"/>
    <property type="project" value="InterPro"/>
</dbReference>
<dbReference type="InterPro" id="IPR029058">
    <property type="entry name" value="AB_hydrolase_fold"/>
</dbReference>
<sequence length="640" mass="70670">MPETRPYGTWPSPVTVDTISQQVVALESIVVDHVTGSILHSERRPVEGRTVIVNSSEGSDAIGKSFNARNLVNGYGGVPMISNDDVLIFSNIPDNRLYRSKGSSCSPITPDRKEWRFADLCMHPKDKSVLACVFEDQTDPRPQAVSNALALVYIDTGKVSVISKGWDFYASPVFSPDGSKLAFLRWNHPNMPWQSCQLVVADVIKEDNSYALAHETIIVGESERTSAQQPQWLSETTLLFTYDEGGWSQLWKHDIGGNSSPILHGVVEEEFAEPLWKLGESSYAILDESHVLCKSVRGGFSLLSLIDIATGRRTEIKSPYISINSVRQIDSQTVAFIGSKFNEGSAVVKLSLTPSGGIFRDIVKSSELPLDPKLAPKPQMLQLKDIKGRPLFVLYHPPTNPKYVGPADERPPCLVSVHGGPTSRTEPGFTLDRLLYTSRGWAWIDVFYGGSTGFGRSYIERLDSNWGVLDPDDCAAAVKQLADTGVVDKHRVVIRGYSAGGYNVLQSLIAHPKVYACGTAFYGIANMKRLHETTHKFQSQYIPGLLGGTPEEIPEVYEARSPLFNADKIVAPLLLLHGSADLQVPVEQTRSIAKVIRENGNRVELEIYEGEGHGFRLAKNIKASLEKELKFYHSILFPDT</sequence>
<dbReference type="Proteomes" id="UP000053477">
    <property type="component" value="Unassembled WGS sequence"/>
</dbReference>
<dbReference type="SUPFAM" id="SSF53474">
    <property type="entry name" value="alpha/beta-Hydrolases"/>
    <property type="match status" value="1"/>
</dbReference>
<reference evidence="2 3" key="1">
    <citation type="submission" date="2015-04" db="EMBL/GenBank/DDBJ databases">
        <title>Complete genome sequence of Schizopora paradoxa KUC8140, a cosmopolitan wood degrader in East Asia.</title>
        <authorList>
            <consortium name="DOE Joint Genome Institute"/>
            <person name="Min B."/>
            <person name="Park H."/>
            <person name="Jang Y."/>
            <person name="Kim J.-J."/>
            <person name="Kim K.H."/>
            <person name="Pangilinan J."/>
            <person name="Lipzen A."/>
            <person name="Riley R."/>
            <person name="Grigoriev I.V."/>
            <person name="Spatafora J.W."/>
            <person name="Choi I.-G."/>
        </authorList>
    </citation>
    <scope>NUCLEOTIDE SEQUENCE [LARGE SCALE GENOMIC DNA]</scope>
    <source>
        <strain evidence="2 3">KUC8140</strain>
    </source>
</reference>
<dbReference type="EMBL" id="KQ085983">
    <property type="protein sequence ID" value="KLO12177.1"/>
    <property type="molecule type" value="Genomic_DNA"/>
</dbReference>
<dbReference type="GO" id="GO:0006508">
    <property type="term" value="P:proteolysis"/>
    <property type="evidence" value="ECO:0007669"/>
    <property type="project" value="InterPro"/>
</dbReference>
<keyword evidence="3" id="KW-1185">Reference proteome</keyword>
<organism evidence="2 3">
    <name type="scientific">Schizopora paradoxa</name>
    <dbReference type="NCBI Taxonomy" id="27342"/>
    <lineage>
        <taxon>Eukaryota</taxon>
        <taxon>Fungi</taxon>
        <taxon>Dikarya</taxon>
        <taxon>Basidiomycota</taxon>
        <taxon>Agaricomycotina</taxon>
        <taxon>Agaricomycetes</taxon>
        <taxon>Hymenochaetales</taxon>
        <taxon>Schizoporaceae</taxon>
        <taxon>Schizopora</taxon>
    </lineage>
</organism>
<evidence type="ECO:0000313" key="2">
    <source>
        <dbReference type="EMBL" id="KLO12177.1"/>
    </source>
</evidence>
<dbReference type="OrthoDB" id="43744at2759"/>
<keyword evidence="2" id="KW-0378">Hydrolase</keyword>
<dbReference type="InterPro" id="IPR011042">
    <property type="entry name" value="6-blade_b-propeller_TolB-like"/>
</dbReference>
<dbReference type="SUPFAM" id="SSF69322">
    <property type="entry name" value="Tricorn protease domain 2"/>
    <property type="match status" value="1"/>
</dbReference>
<dbReference type="Gene3D" id="2.120.10.30">
    <property type="entry name" value="TolB, C-terminal domain"/>
    <property type="match status" value="1"/>
</dbReference>
<dbReference type="STRING" id="27342.A0A0H2RKL4"/>
<dbReference type="PANTHER" id="PTHR43056">
    <property type="entry name" value="PEPTIDASE S9 PROLYL OLIGOPEPTIDASE"/>
    <property type="match status" value="1"/>
</dbReference>
<dbReference type="AlphaFoldDB" id="A0A0H2RKL4"/>
<dbReference type="InterPro" id="IPR050585">
    <property type="entry name" value="Xaa-Pro_dipeptidyl-ppase/CocE"/>
</dbReference>
<proteinExistence type="predicted"/>
<name>A0A0H2RKL4_9AGAM</name>
<evidence type="ECO:0000259" key="1">
    <source>
        <dbReference type="Pfam" id="PF00326"/>
    </source>
</evidence>
<evidence type="ECO:0000313" key="3">
    <source>
        <dbReference type="Proteomes" id="UP000053477"/>
    </source>
</evidence>
<feature type="domain" description="Peptidase S9 prolyl oligopeptidase catalytic" evidence="1">
    <location>
        <begin position="433"/>
        <end position="634"/>
    </location>
</feature>
<dbReference type="Gene3D" id="3.40.50.1820">
    <property type="entry name" value="alpha/beta hydrolase"/>
    <property type="match status" value="1"/>
</dbReference>
<dbReference type="InParanoid" id="A0A0H2RKL4"/>
<protein>
    <submittedName>
        <fullName evidence="2">Alpha/beta-hydrolase</fullName>
    </submittedName>
</protein>
<accession>A0A0H2RKL4</accession>
<dbReference type="InterPro" id="IPR001375">
    <property type="entry name" value="Peptidase_S9_cat"/>
</dbReference>
<dbReference type="Pfam" id="PF00326">
    <property type="entry name" value="Peptidase_S9"/>
    <property type="match status" value="1"/>
</dbReference>
<gene>
    <name evidence="2" type="ORF">SCHPADRAFT_875858</name>
</gene>
<dbReference type="PANTHER" id="PTHR43056:SF5">
    <property type="entry name" value="PEPTIDASE S9 PROLYL OLIGOPEPTIDASE CATALYTIC DOMAIN-CONTAINING PROTEIN"/>
    <property type="match status" value="1"/>
</dbReference>